<dbReference type="SUPFAM" id="SSF48264">
    <property type="entry name" value="Cytochrome P450"/>
    <property type="match status" value="1"/>
</dbReference>
<accession>A0A2J6Q963</accession>
<evidence type="ECO:0000256" key="5">
    <source>
        <dbReference type="ARBA" id="ARBA00023004"/>
    </source>
</evidence>
<gene>
    <name evidence="8" type="ORF">NA56DRAFT_74980</name>
</gene>
<keyword evidence="3 7" id="KW-0479">Metal-binding</keyword>
<proteinExistence type="inferred from homology"/>
<dbReference type="Proteomes" id="UP000235672">
    <property type="component" value="Unassembled WGS sequence"/>
</dbReference>
<name>A0A2J6Q963_9HELO</name>
<comment type="cofactor">
    <cofactor evidence="1">
        <name>heme</name>
        <dbReference type="ChEBI" id="CHEBI:30413"/>
    </cofactor>
</comment>
<dbReference type="AlphaFoldDB" id="A0A2J6Q963"/>
<comment type="similarity">
    <text evidence="2 7">Belongs to the cytochrome P450 family.</text>
</comment>
<evidence type="ECO:0000313" key="8">
    <source>
        <dbReference type="EMBL" id="PMD22793.1"/>
    </source>
</evidence>
<sequence length="417" mass="47097">MIDEIKSLPESKVSSARELYRRGMGKYTKLGTNAKAAVRALQVDLARSGTTISNLCEEADFAISQAFGERNEWTRVTVYPKINRIVAMVSARVFLGQPVSRNEEWISLATEWTSNLFALITTTARYPAWLRPWIAPYLSETMKALELRARAKAILAPVLSAQLDAIANDLPPPETMRDTLASWMMKYVAPRHMNVESLVRHQLSFSFAAIHTTTHTLYNILFDLAAMPQYQHELREELKRVLKGCGGDLTQGDLIKLRKMDSFMRESQRFNPTNVVVPMRLTVEPLTLSTGQIIPAGTPLGFFNMSINQSNSLYKYPPAEAFDGYRFGRMREAKEHENKHQFGCTGPAESFNFGHGIHACPGRFLAAAEIKVMLVYVLQNYDLKLTEGEARPVSRVEEVWFSVEKSASLLLRSREKV</sequence>
<dbReference type="InterPro" id="IPR036396">
    <property type="entry name" value="Cyt_P450_sf"/>
</dbReference>
<dbReference type="GO" id="GO:0016705">
    <property type="term" value="F:oxidoreductase activity, acting on paired donors, with incorporation or reduction of molecular oxygen"/>
    <property type="evidence" value="ECO:0007669"/>
    <property type="project" value="InterPro"/>
</dbReference>
<evidence type="ECO:0000256" key="1">
    <source>
        <dbReference type="ARBA" id="ARBA00001971"/>
    </source>
</evidence>
<keyword evidence="5 7" id="KW-0408">Iron</keyword>
<dbReference type="STRING" id="1745343.A0A2J6Q963"/>
<dbReference type="InterPro" id="IPR017972">
    <property type="entry name" value="Cyt_P450_CS"/>
</dbReference>
<evidence type="ECO:0000256" key="7">
    <source>
        <dbReference type="RuleBase" id="RU000461"/>
    </source>
</evidence>
<dbReference type="PANTHER" id="PTHR46206:SF6">
    <property type="entry name" value="CYTOCHROME P450 MONOOXYGENASE AN1598-RELATED"/>
    <property type="match status" value="1"/>
</dbReference>
<keyword evidence="4 7" id="KW-0560">Oxidoreductase</keyword>
<keyword evidence="6 7" id="KW-0503">Monooxygenase</keyword>
<dbReference type="PROSITE" id="PS00086">
    <property type="entry name" value="CYTOCHROME_P450"/>
    <property type="match status" value="1"/>
</dbReference>
<dbReference type="GO" id="GO:0004497">
    <property type="term" value="F:monooxygenase activity"/>
    <property type="evidence" value="ECO:0007669"/>
    <property type="project" value="UniProtKB-KW"/>
</dbReference>
<dbReference type="PANTHER" id="PTHR46206">
    <property type="entry name" value="CYTOCHROME P450"/>
    <property type="match status" value="1"/>
</dbReference>
<dbReference type="Pfam" id="PF00067">
    <property type="entry name" value="p450"/>
    <property type="match status" value="1"/>
</dbReference>
<dbReference type="GO" id="GO:0005506">
    <property type="term" value="F:iron ion binding"/>
    <property type="evidence" value="ECO:0007669"/>
    <property type="project" value="InterPro"/>
</dbReference>
<dbReference type="Gene3D" id="1.10.630.10">
    <property type="entry name" value="Cytochrome P450"/>
    <property type="match status" value="1"/>
</dbReference>
<evidence type="ECO:0000256" key="2">
    <source>
        <dbReference type="ARBA" id="ARBA00010617"/>
    </source>
</evidence>
<dbReference type="EMBL" id="KZ613476">
    <property type="protein sequence ID" value="PMD22793.1"/>
    <property type="molecule type" value="Genomic_DNA"/>
</dbReference>
<protein>
    <submittedName>
        <fullName evidence="8">Cytochrome P450</fullName>
    </submittedName>
</protein>
<evidence type="ECO:0000256" key="3">
    <source>
        <dbReference type="ARBA" id="ARBA00022723"/>
    </source>
</evidence>
<dbReference type="InterPro" id="IPR001128">
    <property type="entry name" value="Cyt_P450"/>
</dbReference>
<evidence type="ECO:0000313" key="9">
    <source>
        <dbReference type="Proteomes" id="UP000235672"/>
    </source>
</evidence>
<keyword evidence="7" id="KW-0349">Heme</keyword>
<evidence type="ECO:0000256" key="6">
    <source>
        <dbReference type="ARBA" id="ARBA00023033"/>
    </source>
</evidence>
<evidence type="ECO:0000256" key="4">
    <source>
        <dbReference type="ARBA" id="ARBA00023002"/>
    </source>
</evidence>
<organism evidence="8 9">
    <name type="scientific">Hyaloscypha hepaticicola</name>
    <dbReference type="NCBI Taxonomy" id="2082293"/>
    <lineage>
        <taxon>Eukaryota</taxon>
        <taxon>Fungi</taxon>
        <taxon>Dikarya</taxon>
        <taxon>Ascomycota</taxon>
        <taxon>Pezizomycotina</taxon>
        <taxon>Leotiomycetes</taxon>
        <taxon>Helotiales</taxon>
        <taxon>Hyaloscyphaceae</taxon>
        <taxon>Hyaloscypha</taxon>
    </lineage>
</organism>
<dbReference type="OrthoDB" id="1844152at2759"/>
<dbReference type="CDD" id="cd11041">
    <property type="entry name" value="CYP503A1-like"/>
    <property type="match status" value="1"/>
</dbReference>
<keyword evidence="9" id="KW-1185">Reference proteome</keyword>
<dbReference type="GO" id="GO:0020037">
    <property type="term" value="F:heme binding"/>
    <property type="evidence" value="ECO:0007669"/>
    <property type="project" value="InterPro"/>
</dbReference>
<reference evidence="8 9" key="1">
    <citation type="submission" date="2016-05" db="EMBL/GenBank/DDBJ databases">
        <title>A degradative enzymes factory behind the ericoid mycorrhizal symbiosis.</title>
        <authorList>
            <consortium name="DOE Joint Genome Institute"/>
            <person name="Martino E."/>
            <person name="Morin E."/>
            <person name="Grelet G."/>
            <person name="Kuo A."/>
            <person name="Kohler A."/>
            <person name="Daghino S."/>
            <person name="Barry K."/>
            <person name="Choi C."/>
            <person name="Cichocki N."/>
            <person name="Clum A."/>
            <person name="Copeland A."/>
            <person name="Hainaut M."/>
            <person name="Haridas S."/>
            <person name="Labutti K."/>
            <person name="Lindquist E."/>
            <person name="Lipzen A."/>
            <person name="Khouja H.-R."/>
            <person name="Murat C."/>
            <person name="Ohm R."/>
            <person name="Olson A."/>
            <person name="Spatafora J."/>
            <person name="Veneault-Fourrey C."/>
            <person name="Henrissat B."/>
            <person name="Grigoriev I."/>
            <person name="Martin F."/>
            <person name="Perotto S."/>
        </authorList>
    </citation>
    <scope>NUCLEOTIDE SEQUENCE [LARGE SCALE GENOMIC DNA]</scope>
    <source>
        <strain evidence="8 9">UAMH 7357</strain>
    </source>
</reference>